<name>A0A3T1D7D3_9BACL</name>
<feature type="transmembrane region" description="Helical" evidence="1">
    <location>
        <begin position="7"/>
        <end position="29"/>
    </location>
</feature>
<gene>
    <name evidence="2" type="ORF">KCTCHS21_33910</name>
</gene>
<dbReference type="Proteomes" id="UP000289856">
    <property type="component" value="Chromosome"/>
</dbReference>
<keyword evidence="1" id="KW-0812">Transmembrane</keyword>
<keyword evidence="1" id="KW-1133">Transmembrane helix</keyword>
<keyword evidence="1" id="KW-0472">Membrane</keyword>
<dbReference type="AlphaFoldDB" id="A0A3T1D7D3"/>
<proteinExistence type="predicted"/>
<sequence length="197" mass="22196">MTQKSTFLGKALVSTICLLFIISIGLNIYQYNTINSERNDNTNKARNFISDQAATFANVFSAAGSTNILEYIKKPDHLSQMIESIQIADSYYLAASKLVSDQLSGKGIIESRNLISNGYLSELRAYRTFLESNSNGAYENIDQIAIAINDLQTISNWLIEKNKNNDSDVYTDNDFYKEVYVNLKSDIKNHYFTGFSS</sequence>
<dbReference type="EMBL" id="AP019400">
    <property type="protein sequence ID" value="BBI33992.1"/>
    <property type="molecule type" value="Genomic_DNA"/>
</dbReference>
<evidence type="ECO:0000313" key="2">
    <source>
        <dbReference type="EMBL" id="BBI33992.1"/>
    </source>
</evidence>
<dbReference type="OrthoDB" id="2667017at2"/>
<accession>A0A3T1D7D3</accession>
<keyword evidence="3" id="KW-1185">Reference proteome</keyword>
<evidence type="ECO:0000256" key="1">
    <source>
        <dbReference type="SAM" id="Phobius"/>
    </source>
</evidence>
<evidence type="ECO:0000313" key="3">
    <source>
        <dbReference type="Proteomes" id="UP000289856"/>
    </source>
</evidence>
<organism evidence="2 3">
    <name type="scientific">Cohnella abietis</name>
    <dbReference type="NCBI Taxonomy" id="2507935"/>
    <lineage>
        <taxon>Bacteria</taxon>
        <taxon>Bacillati</taxon>
        <taxon>Bacillota</taxon>
        <taxon>Bacilli</taxon>
        <taxon>Bacillales</taxon>
        <taxon>Paenibacillaceae</taxon>
        <taxon>Cohnella</taxon>
    </lineage>
</organism>
<dbReference type="KEGG" id="cohn:KCTCHS21_33910"/>
<evidence type="ECO:0008006" key="4">
    <source>
        <dbReference type="Google" id="ProtNLM"/>
    </source>
</evidence>
<reference evidence="2 3" key="1">
    <citation type="submission" date="2019-01" db="EMBL/GenBank/DDBJ databases">
        <title>Complete genome sequence of Cohnella hallensis HS21 isolated from Korean fir (Abies koreana) rhizospheric soil.</title>
        <authorList>
            <person name="Jiang L."/>
            <person name="Kang S.W."/>
            <person name="Kim S."/>
            <person name="Jung J."/>
            <person name="Kim C.Y."/>
            <person name="Kim D.H."/>
            <person name="Kim S.W."/>
            <person name="Lee J."/>
        </authorList>
    </citation>
    <scope>NUCLEOTIDE SEQUENCE [LARGE SCALE GENOMIC DNA]</scope>
    <source>
        <strain evidence="2 3">HS21</strain>
    </source>
</reference>
<protein>
    <recommendedName>
        <fullName evidence="4">Chemotaxis methyl-accepting receptor HlyB-like 4HB MCP domain-containing protein</fullName>
    </recommendedName>
</protein>